<organism evidence="1 2">
    <name type="scientific">Trichogramma kaykai</name>
    <dbReference type="NCBI Taxonomy" id="54128"/>
    <lineage>
        <taxon>Eukaryota</taxon>
        <taxon>Metazoa</taxon>
        <taxon>Ecdysozoa</taxon>
        <taxon>Arthropoda</taxon>
        <taxon>Hexapoda</taxon>
        <taxon>Insecta</taxon>
        <taxon>Pterygota</taxon>
        <taxon>Neoptera</taxon>
        <taxon>Endopterygota</taxon>
        <taxon>Hymenoptera</taxon>
        <taxon>Apocrita</taxon>
        <taxon>Proctotrupomorpha</taxon>
        <taxon>Chalcidoidea</taxon>
        <taxon>Trichogrammatidae</taxon>
        <taxon>Trichogramma</taxon>
    </lineage>
</organism>
<dbReference type="InterPro" id="IPR047155">
    <property type="entry name" value="COMMD4/6/7/8"/>
</dbReference>
<evidence type="ECO:0000313" key="2">
    <source>
        <dbReference type="Proteomes" id="UP001627154"/>
    </source>
</evidence>
<gene>
    <name evidence="1" type="ORF">TKK_010818</name>
</gene>
<dbReference type="Proteomes" id="UP001627154">
    <property type="component" value="Unassembled WGS sequence"/>
</dbReference>
<comment type="caution">
    <text evidence="1">The sequence shown here is derived from an EMBL/GenBank/DDBJ whole genome shotgun (WGS) entry which is preliminary data.</text>
</comment>
<dbReference type="AlphaFoldDB" id="A0ABD2WRH2"/>
<reference evidence="1 2" key="1">
    <citation type="journal article" date="2024" name="bioRxiv">
        <title>A reference genome for Trichogramma kaykai: A tiny desert-dwelling parasitoid wasp with competing sex-ratio distorters.</title>
        <authorList>
            <person name="Culotta J."/>
            <person name="Lindsey A.R."/>
        </authorList>
    </citation>
    <scope>NUCLEOTIDE SEQUENCE [LARGE SCALE GENOMIC DNA]</scope>
    <source>
        <strain evidence="1 2">KSX58</strain>
    </source>
</reference>
<accession>A0ABD2WRH2</accession>
<dbReference type="EMBL" id="JBJJXI010000085">
    <property type="protein sequence ID" value="KAL3395219.1"/>
    <property type="molecule type" value="Genomic_DNA"/>
</dbReference>
<evidence type="ECO:0008006" key="3">
    <source>
        <dbReference type="Google" id="ProtNLM"/>
    </source>
</evidence>
<keyword evidence="2" id="KW-1185">Reference proteome</keyword>
<evidence type="ECO:0000313" key="1">
    <source>
        <dbReference type="EMBL" id="KAL3395219.1"/>
    </source>
</evidence>
<sequence length="185" mass="20482">MGDVDCPEWLLAQIYNLSQMTSSKMKMLSQIVIKSITDQELDGEMLAKISQDSKIEINELKALIAAVQMIFKSSARNAVSAADLSNELQQLGLPREHSTIITKFHTDNAAQISTILTGQSLRLSRLSSVEVVPNEEPSPFAKIVFKTTSGDENEKETTLNISKDKLSEILAELKTVRTLMEQVSQ</sequence>
<proteinExistence type="predicted"/>
<dbReference type="PANTHER" id="PTHR16231">
    <property type="entry name" value="COMM DOMAIN-CONTAINING PROTEIN 4-8 FAMILY MEMBER"/>
    <property type="match status" value="1"/>
</dbReference>
<name>A0ABD2WRH2_9HYME</name>
<protein>
    <recommendedName>
        <fullName evidence="3">COMM domain-containing protein</fullName>
    </recommendedName>
</protein>
<dbReference type="Pfam" id="PF21672">
    <property type="entry name" value="COMM_HN"/>
    <property type="match status" value="1"/>
</dbReference>
<dbReference type="PANTHER" id="PTHR16231:SF4">
    <property type="entry name" value="COMM DOMAIN-CONTAINING PROTEIN 4"/>
    <property type="match status" value="1"/>
</dbReference>